<dbReference type="PANTHER" id="PTHR32282:SF27">
    <property type="entry name" value="PENICILLIN-BINDING PROTEIN 1A"/>
    <property type="match status" value="1"/>
</dbReference>
<keyword evidence="7" id="KW-1003">Cell membrane</keyword>
<feature type="region of interest" description="Disordered" evidence="26">
    <location>
        <begin position="741"/>
        <end position="779"/>
    </location>
</feature>
<sequence length="779" mass="84916">MAIAGVAVLSIIAVAGFAIAIYAAWLFHDMPDAGELQDYRPATATRVYAWDGTLIGEYSKERRIFIPYDQIPPQLAQAFLAAEDRNFFSHGGVDVGGLSRAMINNVGNAIRGRRLEGGSTITQQVAKNVLLTSDATVGRKFKEAILASRLEQSLTKQQILELYLNEIWLGYRSFGVGVAAYNYFGKSLPELTLAQCAYLASLPKGPDNYHPTRNKAKAMARRNWVLGQMAEQGWITKAQAQQAMAEDLVVQPGPKRAAYRDADYFVEEVRQRGMATLGPRLNEGGYYMRTTLDPRLQTTARIALMDGLERYDRRHGWRGAWGHVESTDLKWEKTALARPIPSERTAWRPALVTSNGGQVRLVKSEGEGQIVGEDMAWAKAGKGLKAGDLVFVEKAASGGYRLRQVPAVNGALVAMEPYTGRIVALVGGYSYSLSNFNRATQAKRQPGSSFKPFVYATALENGYTPASVIVDSPITLRGANGQDWSPENYDKEFYGAQPLRKGLEKSINAMTVRLAQGVGMKKIIDFSKRAGVVKEMDPVLAMALGAGETTPFKLTAAYAPFVNGGRRVDPHLIELVQDREGKVIFRADKRDCERCTAGFNGDESPRFAAPGEQIMDPVTAYQITSMLQGVVQRGTAAAVSSLGRPLAGKTGTTNEYRSAWFVGYSPNLIVGVFFGFDDNRSLGEGETGAAGPVPVFMDFMKVALEGQPVVDFKPPKNAKFALVRGVREAFRPGTEPKVEVAPIGPIPYNELTPGLPPVPQSQTQPGKPPQKVDPLSGLY</sequence>
<evidence type="ECO:0000256" key="2">
    <source>
        <dbReference type="ARBA" id="ARBA00004752"/>
    </source>
</evidence>
<dbReference type="Pfam" id="PF17092">
    <property type="entry name" value="PCB_OB"/>
    <property type="match status" value="1"/>
</dbReference>
<accession>A0ABN5ITJ0</accession>
<keyword evidence="19 27" id="KW-0472">Membrane</keyword>
<evidence type="ECO:0000313" key="31">
    <source>
        <dbReference type="EMBL" id="AVQ02344.1"/>
    </source>
</evidence>
<dbReference type="Proteomes" id="UP000240527">
    <property type="component" value="Chromosome"/>
</dbReference>
<evidence type="ECO:0000313" key="32">
    <source>
        <dbReference type="Proteomes" id="UP000240527"/>
    </source>
</evidence>
<keyword evidence="14" id="KW-0378">Hydrolase</keyword>
<evidence type="ECO:0000259" key="28">
    <source>
        <dbReference type="Pfam" id="PF00905"/>
    </source>
</evidence>
<evidence type="ECO:0000256" key="21">
    <source>
        <dbReference type="ARBA" id="ARBA00023268"/>
    </source>
</evidence>
<feature type="transmembrane region" description="Helical" evidence="27">
    <location>
        <begin position="7"/>
        <end position="27"/>
    </location>
</feature>
<evidence type="ECO:0000256" key="26">
    <source>
        <dbReference type="SAM" id="MobiDB-lite"/>
    </source>
</evidence>
<keyword evidence="17" id="KW-0573">Peptidoglycan synthesis</keyword>
<comment type="catalytic activity">
    <reaction evidence="23">
        <text>Preferential cleavage: (Ac)2-L-Lys-D-Ala-|-D-Ala. Also transpeptidation of peptidyl-alanyl moieties that are N-acyl substituents of D-alanine.</text>
        <dbReference type="EC" id="3.4.16.4"/>
    </reaction>
</comment>
<evidence type="ECO:0000256" key="7">
    <source>
        <dbReference type="ARBA" id="ARBA00022475"/>
    </source>
</evidence>
<evidence type="ECO:0000256" key="15">
    <source>
        <dbReference type="ARBA" id="ARBA00022960"/>
    </source>
</evidence>
<comment type="catalytic activity">
    <reaction evidence="25">
        <text>[GlcNAc-(1-&gt;4)-Mur2Ac(oyl-L-Ala-gamma-D-Glu-L-Lys-D-Ala-D-Ala)](n)-di-trans,octa-cis-undecaprenyl diphosphate + beta-D-GlcNAc-(1-&gt;4)-Mur2Ac(oyl-L-Ala-gamma-D-Glu-L-Lys-D-Ala-D-Ala)-di-trans,octa-cis-undecaprenyl diphosphate = [GlcNAc-(1-&gt;4)-Mur2Ac(oyl-L-Ala-gamma-D-Glu-L-Lys-D-Ala-D-Ala)](n+1)-di-trans,octa-cis-undecaprenyl diphosphate + di-trans,octa-cis-undecaprenyl diphosphate + H(+)</text>
        <dbReference type="Rhea" id="RHEA:23708"/>
        <dbReference type="Rhea" id="RHEA-COMP:9602"/>
        <dbReference type="Rhea" id="RHEA-COMP:9603"/>
        <dbReference type="ChEBI" id="CHEBI:15378"/>
        <dbReference type="ChEBI" id="CHEBI:58405"/>
        <dbReference type="ChEBI" id="CHEBI:60033"/>
        <dbReference type="ChEBI" id="CHEBI:78435"/>
        <dbReference type="EC" id="2.4.99.28"/>
    </reaction>
</comment>
<dbReference type="InterPro" id="IPR012338">
    <property type="entry name" value="Beta-lactam/transpept-like"/>
</dbReference>
<evidence type="ECO:0000256" key="3">
    <source>
        <dbReference type="ARBA" id="ARBA00007090"/>
    </source>
</evidence>
<evidence type="ECO:0000256" key="27">
    <source>
        <dbReference type="SAM" id="Phobius"/>
    </source>
</evidence>
<feature type="domain" description="Penicillin-binding protein OB-like" evidence="30">
    <location>
        <begin position="317"/>
        <end position="408"/>
    </location>
</feature>
<keyword evidence="10" id="KW-0645">Protease</keyword>
<evidence type="ECO:0000256" key="10">
    <source>
        <dbReference type="ARBA" id="ARBA00022670"/>
    </source>
</evidence>
<keyword evidence="32" id="KW-1185">Reference proteome</keyword>
<keyword evidence="16" id="KW-0735">Signal-anchor</keyword>
<dbReference type="InterPro" id="IPR001460">
    <property type="entry name" value="PCN-bd_Tpept"/>
</dbReference>
<evidence type="ECO:0000259" key="30">
    <source>
        <dbReference type="Pfam" id="PF17092"/>
    </source>
</evidence>
<dbReference type="EC" id="2.4.99.28" evidence="24"/>
<protein>
    <recommendedName>
        <fullName evidence="6">Penicillin-binding protein 1A</fullName>
        <ecNumber evidence="24">2.4.99.28</ecNumber>
        <ecNumber evidence="5">3.4.16.4</ecNumber>
    </recommendedName>
</protein>
<dbReference type="InterPro" id="IPR001264">
    <property type="entry name" value="Glyco_trans_51"/>
</dbReference>
<keyword evidence="18 27" id="KW-1133">Transmembrane helix</keyword>
<keyword evidence="20" id="KW-0046">Antibiotic resistance</keyword>
<proteinExistence type="inferred from homology"/>
<evidence type="ECO:0000256" key="4">
    <source>
        <dbReference type="ARBA" id="ARBA00007739"/>
    </source>
</evidence>
<evidence type="ECO:0000256" key="20">
    <source>
        <dbReference type="ARBA" id="ARBA00023251"/>
    </source>
</evidence>
<evidence type="ECO:0000256" key="23">
    <source>
        <dbReference type="ARBA" id="ARBA00034000"/>
    </source>
</evidence>
<name>A0ABN5ITJ0_9CAUL</name>
<dbReference type="Pfam" id="PF00912">
    <property type="entry name" value="Transgly"/>
    <property type="match status" value="1"/>
</dbReference>
<dbReference type="EC" id="3.4.16.4" evidence="5"/>
<keyword evidence="8" id="KW-0997">Cell inner membrane</keyword>
<keyword evidence="12" id="KW-0808">Transferase</keyword>
<evidence type="ECO:0000256" key="17">
    <source>
        <dbReference type="ARBA" id="ARBA00022984"/>
    </source>
</evidence>
<keyword evidence="22" id="KW-0961">Cell wall biogenesis/degradation</keyword>
<keyword evidence="9" id="KW-0121">Carboxypeptidase</keyword>
<evidence type="ECO:0000256" key="6">
    <source>
        <dbReference type="ARBA" id="ARBA00018638"/>
    </source>
</evidence>
<evidence type="ECO:0000256" key="8">
    <source>
        <dbReference type="ARBA" id="ARBA00022519"/>
    </source>
</evidence>
<evidence type="ECO:0000256" key="11">
    <source>
        <dbReference type="ARBA" id="ARBA00022676"/>
    </source>
</evidence>
<keyword evidence="15" id="KW-0133">Cell shape</keyword>
<comment type="similarity">
    <text evidence="4">In the N-terminal section; belongs to the glycosyltransferase 51 family.</text>
</comment>
<keyword evidence="11" id="KW-0328">Glycosyltransferase</keyword>
<dbReference type="InterPro" id="IPR036950">
    <property type="entry name" value="PBP_transglycosylase"/>
</dbReference>
<dbReference type="SUPFAM" id="SSF53955">
    <property type="entry name" value="Lysozyme-like"/>
    <property type="match status" value="1"/>
</dbReference>
<evidence type="ECO:0000256" key="12">
    <source>
        <dbReference type="ARBA" id="ARBA00022679"/>
    </source>
</evidence>
<dbReference type="InterPro" id="IPR031376">
    <property type="entry name" value="PCB_OB"/>
</dbReference>
<feature type="domain" description="Glycosyl transferase family 51" evidence="29">
    <location>
        <begin position="52"/>
        <end position="229"/>
    </location>
</feature>
<evidence type="ECO:0000256" key="14">
    <source>
        <dbReference type="ARBA" id="ARBA00022801"/>
    </source>
</evidence>
<comment type="pathway">
    <text evidence="2">Cell wall biogenesis; peptidoglycan biosynthesis.</text>
</comment>
<dbReference type="Gene3D" id="1.10.3810.10">
    <property type="entry name" value="Biosynthetic peptidoglycan transglycosylase-like"/>
    <property type="match status" value="1"/>
</dbReference>
<evidence type="ECO:0000256" key="9">
    <source>
        <dbReference type="ARBA" id="ARBA00022645"/>
    </source>
</evidence>
<evidence type="ECO:0000256" key="1">
    <source>
        <dbReference type="ARBA" id="ARBA00004249"/>
    </source>
</evidence>
<evidence type="ECO:0000256" key="5">
    <source>
        <dbReference type="ARBA" id="ARBA00012448"/>
    </source>
</evidence>
<evidence type="ECO:0000256" key="24">
    <source>
        <dbReference type="ARBA" id="ARBA00044770"/>
    </source>
</evidence>
<evidence type="ECO:0000256" key="19">
    <source>
        <dbReference type="ARBA" id="ARBA00023136"/>
    </source>
</evidence>
<dbReference type="EMBL" id="CP027850">
    <property type="protein sequence ID" value="AVQ02344.1"/>
    <property type="molecule type" value="Genomic_DNA"/>
</dbReference>
<evidence type="ECO:0000256" key="16">
    <source>
        <dbReference type="ARBA" id="ARBA00022968"/>
    </source>
</evidence>
<evidence type="ECO:0000256" key="25">
    <source>
        <dbReference type="ARBA" id="ARBA00049902"/>
    </source>
</evidence>
<gene>
    <name evidence="31" type="ORF">B7G68_11085</name>
</gene>
<dbReference type="Pfam" id="PF00905">
    <property type="entry name" value="Transpeptidase"/>
    <property type="match status" value="1"/>
</dbReference>
<dbReference type="InterPro" id="IPR023346">
    <property type="entry name" value="Lysozyme-like_dom_sf"/>
</dbReference>
<comment type="subcellular location">
    <subcellularLocation>
        <location evidence="1">Cell inner membrane</location>
        <topology evidence="1">Single-pass type II membrane protein</topology>
    </subcellularLocation>
</comment>
<keyword evidence="13 27" id="KW-0812">Transmembrane</keyword>
<reference evidence="31 32" key="1">
    <citation type="journal article" date="2015" name="Biotechnol. Bioeng.">
        <title>Genome sequence and phenotypic characterization of Caulobacter segnis.</title>
        <authorList>
            <person name="Patel S."/>
            <person name="Fletcher B."/>
            <person name="Scott D.C."/>
            <person name="Ely B."/>
        </authorList>
    </citation>
    <scope>NUCLEOTIDE SEQUENCE [LARGE SCALE GENOMIC DNA]</scope>
    <source>
        <strain evidence="31 32">TK0059</strain>
    </source>
</reference>
<evidence type="ECO:0000256" key="18">
    <source>
        <dbReference type="ARBA" id="ARBA00022989"/>
    </source>
</evidence>
<comment type="similarity">
    <text evidence="3">In the C-terminal section; belongs to the transpeptidase family.</text>
</comment>
<evidence type="ECO:0000259" key="29">
    <source>
        <dbReference type="Pfam" id="PF00912"/>
    </source>
</evidence>
<evidence type="ECO:0000256" key="13">
    <source>
        <dbReference type="ARBA" id="ARBA00022692"/>
    </source>
</evidence>
<organism evidence="31 32">
    <name type="scientific">Caulobacter segnis</name>
    <dbReference type="NCBI Taxonomy" id="88688"/>
    <lineage>
        <taxon>Bacteria</taxon>
        <taxon>Pseudomonadati</taxon>
        <taxon>Pseudomonadota</taxon>
        <taxon>Alphaproteobacteria</taxon>
        <taxon>Caulobacterales</taxon>
        <taxon>Caulobacteraceae</taxon>
        <taxon>Caulobacter</taxon>
    </lineage>
</organism>
<feature type="domain" description="Penicillin-binding protein transpeptidase" evidence="28">
    <location>
        <begin position="410"/>
        <end position="666"/>
    </location>
</feature>
<dbReference type="NCBIfam" id="TIGR02074">
    <property type="entry name" value="PBP_1a_fam"/>
    <property type="match status" value="1"/>
</dbReference>
<dbReference type="Gene3D" id="3.40.710.10">
    <property type="entry name" value="DD-peptidase/beta-lactamase superfamily"/>
    <property type="match status" value="2"/>
</dbReference>
<dbReference type="InterPro" id="IPR050396">
    <property type="entry name" value="Glycosyltr_51/Transpeptidase"/>
</dbReference>
<keyword evidence="21" id="KW-0511">Multifunctional enzyme</keyword>
<evidence type="ECO:0000256" key="22">
    <source>
        <dbReference type="ARBA" id="ARBA00023316"/>
    </source>
</evidence>
<dbReference type="PANTHER" id="PTHR32282">
    <property type="entry name" value="BINDING PROTEIN TRANSPEPTIDASE, PUTATIVE-RELATED"/>
    <property type="match status" value="1"/>
</dbReference>
<dbReference type="SUPFAM" id="SSF56601">
    <property type="entry name" value="beta-lactamase/transpeptidase-like"/>
    <property type="match status" value="1"/>
</dbReference>